<dbReference type="InParanoid" id="A0A165GSZ0"/>
<keyword evidence="4" id="KW-1185">Reference proteome</keyword>
<reference evidence="3 4" key="1">
    <citation type="journal article" date="2016" name="Mol. Biol. Evol.">
        <title>Comparative Genomics of Early-Diverging Mushroom-Forming Fungi Provides Insights into the Origins of Lignocellulose Decay Capabilities.</title>
        <authorList>
            <person name="Nagy L.G."/>
            <person name="Riley R."/>
            <person name="Tritt A."/>
            <person name="Adam C."/>
            <person name="Daum C."/>
            <person name="Floudas D."/>
            <person name="Sun H."/>
            <person name="Yadav J.S."/>
            <person name="Pangilinan J."/>
            <person name="Larsson K.H."/>
            <person name="Matsuura K."/>
            <person name="Barry K."/>
            <person name="Labutti K."/>
            <person name="Kuo R."/>
            <person name="Ohm R.A."/>
            <person name="Bhattacharya S.S."/>
            <person name="Shirouzu T."/>
            <person name="Yoshinaga Y."/>
            <person name="Martin F.M."/>
            <person name="Grigoriev I.V."/>
            <person name="Hibbett D.S."/>
        </authorList>
    </citation>
    <scope>NUCLEOTIDE SEQUENCE [LARGE SCALE GENOMIC DNA]</scope>
    <source>
        <strain evidence="3 4">HHB12733</strain>
    </source>
</reference>
<feature type="region of interest" description="Disordered" evidence="1">
    <location>
        <begin position="64"/>
        <end position="83"/>
    </location>
</feature>
<dbReference type="Proteomes" id="UP000076842">
    <property type="component" value="Unassembled WGS sequence"/>
</dbReference>
<evidence type="ECO:0000256" key="1">
    <source>
        <dbReference type="SAM" id="MobiDB-lite"/>
    </source>
</evidence>
<name>A0A165GSZ0_9BASI</name>
<evidence type="ECO:0000313" key="4">
    <source>
        <dbReference type="Proteomes" id="UP000076842"/>
    </source>
</evidence>
<organism evidence="3 4">
    <name type="scientific">Calocera cornea HHB12733</name>
    <dbReference type="NCBI Taxonomy" id="1353952"/>
    <lineage>
        <taxon>Eukaryota</taxon>
        <taxon>Fungi</taxon>
        <taxon>Dikarya</taxon>
        <taxon>Basidiomycota</taxon>
        <taxon>Agaricomycotina</taxon>
        <taxon>Dacrymycetes</taxon>
        <taxon>Dacrymycetales</taxon>
        <taxon>Dacrymycetaceae</taxon>
        <taxon>Calocera</taxon>
    </lineage>
</organism>
<sequence>MCPLLQWALVTTLLLLSAHSSDAPLYLDKAVPQPAATVQPCFPTAPEARSNADVPWIKCLRSDMPLPQTNAPNERVLSPLRTK</sequence>
<dbReference type="EMBL" id="KV423951">
    <property type="protein sequence ID" value="KZT58435.1"/>
    <property type="molecule type" value="Genomic_DNA"/>
</dbReference>
<dbReference type="AlphaFoldDB" id="A0A165GSZ0"/>
<evidence type="ECO:0000256" key="2">
    <source>
        <dbReference type="SAM" id="SignalP"/>
    </source>
</evidence>
<feature type="chain" id="PRO_5007858361" evidence="2">
    <location>
        <begin position="21"/>
        <end position="83"/>
    </location>
</feature>
<evidence type="ECO:0000313" key="3">
    <source>
        <dbReference type="EMBL" id="KZT58435.1"/>
    </source>
</evidence>
<gene>
    <name evidence="3" type="ORF">CALCODRAFT_494929</name>
</gene>
<feature type="signal peptide" evidence="2">
    <location>
        <begin position="1"/>
        <end position="20"/>
    </location>
</feature>
<proteinExistence type="predicted"/>
<keyword evidence="2" id="KW-0732">Signal</keyword>
<protein>
    <submittedName>
        <fullName evidence="3">Uncharacterized protein</fullName>
    </submittedName>
</protein>
<accession>A0A165GSZ0</accession>